<dbReference type="PROSITE" id="PS50110">
    <property type="entry name" value="RESPONSE_REGULATORY"/>
    <property type="match status" value="1"/>
</dbReference>
<protein>
    <recommendedName>
        <fullName evidence="4">histidine kinase</fullName>
        <ecNumber evidence="4">2.7.13.3</ecNumber>
    </recommendedName>
</protein>
<dbReference type="KEGG" id="vff:VITFI_CDS2826"/>
<dbReference type="Gene3D" id="1.10.287.130">
    <property type="match status" value="2"/>
</dbReference>
<dbReference type="GO" id="GO:0005524">
    <property type="term" value="F:ATP binding"/>
    <property type="evidence" value="ECO:0007669"/>
    <property type="project" value="UniProtKB-KW"/>
</dbReference>
<dbReference type="Gene3D" id="3.30.450.20">
    <property type="entry name" value="PAS domain"/>
    <property type="match status" value="2"/>
</dbReference>
<dbReference type="NCBIfam" id="TIGR00229">
    <property type="entry name" value="sensory_box"/>
    <property type="match status" value="2"/>
</dbReference>
<dbReference type="GO" id="GO:0005886">
    <property type="term" value="C:plasma membrane"/>
    <property type="evidence" value="ECO:0007669"/>
    <property type="project" value="UniProtKB-SubCell"/>
</dbReference>
<comment type="subcellular location">
    <subcellularLocation>
        <location evidence="2">Cell inner membrane</location>
        <topology evidence="2">Multi-pass membrane protein</topology>
    </subcellularLocation>
    <subcellularLocation>
        <location evidence="3">Cytoplasm</location>
    </subcellularLocation>
</comment>
<keyword evidence="19" id="KW-1185">Reference proteome</keyword>
<dbReference type="FunFam" id="3.30.450.20:FF:000155">
    <property type="entry name" value="Sensor histidine kinase TodS"/>
    <property type="match status" value="1"/>
</dbReference>
<evidence type="ECO:0000256" key="9">
    <source>
        <dbReference type="ARBA" id="ARBA00022777"/>
    </source>
</evidence>
<dbReference type="SUPFAM" id="SSF47384">
    <property type="entry name" value="Homodimeric domain of signal transducing histidine kinase"/>
    <property type="match status" value="2"/>
</dbReference>
<dbReference type="PROSITE" id="PS50109">
    <property type="entry name" value="HIS_KIN"/>
    <property type="match status" value="2"/>
</dbReference>
<reference evidence="18 19" key="1">
    <citation type="submission" date="2017-07" db="EMBL/GenBank/DDBJ databases">
        <title>Complete Genome Sequence of the cosmetic ferment Vitreoscilla filiformis (ATCC15551).</title>
        <authorList>
            <person name="Contreras S."/>
            <person name="Sagory-Zalkind P."/>
            <person name="Blanquart H."/>
            <person name="Iltis A."/>
            <person name="Morand S.C."/>
        </authorList>
    </citation>
    <scope>NUCLEOTIDE SEQUENCE [LARGE SCALE GENOMIC DNA]</scope>
    <source>
        <strain evidence="18 19">ATCC 15551</strain>
    </source>
</reference>
<proteinExistence type="predicted"/>
<dbReference type="InterPro" id="IPR035965">
    <property type="entry name" value="PAS-like_dom_sf"/>
</dbReference>
<dbReference type="SUPFAM" id="SSF55874">
    <property type="entry name" value="ATPase domain of HSP90 chaperone/DNA topoisomerase II/histidine kinase"/>
    <property type="match status" value="2"/>
</dbReference>
<dbReference type="InterPro" id="IPR001610">
    <property type="entry name" value="PAC"/>
</dbReference>
<feature type="domain" description="Histidine kinase" evidence="14">
    <location>
        <begin position="753"/>
        <end position="980"/>
    </location>
</feature>
<dbReference type="InterPro" id="IPR001789">
    <property type="entry name" value="Sig_transdc_resp-reg_receiver"/>
</dbReference>
<dbReference type="FunFam" id="1.10.287.130:FF:000055">
    <property type="entry name" value="Two-component sensor histidine kinase"/>
    <property type="match status" value="1"/>
</dbReference>
<dbReference type="PROSITE" id="PS50113">
    <property type="entry name" value="PAC"/>
    <property type="match status" value="2"/>
</dbReference>
<keyword evidence="7" id="KW-0808">Transferase</keyword>
<evidence type="ECO:0000259" key="14">
    <source>
        <dbReference type="PROSITE" id="PS50109"/>
    </source>
</evidence>
<dbReference type="PANTHER" id="PTHR43547:SF2">
    <property type="entry name" value="HYBRID SIGNAL TRANSDUCTION HISTIDINE KINASE C"/>
    <property type="match status" value="1"/>
</dbReference>
<keyword evidence="5" id="KW-0963">Cytoplasm</keyword>
<keyword evidence="9 18" id="KW-0418">Kinase</keyword>
<feature type="domain" description="PAS" evidence="16">
    <location>
        <begin position="607"/>
        <end position="677"/>
    </location>
</feature>
<dbReference type="InterPro" id="IPR003661">
    <property type="entry name" value="HisK_dim/P_dom"/>
</dbReference>
<evidence type="ECO:0000259" key="17">
    <source>
        <dbReference type="PROSITE" id="PS50113"/>
    </source>
</evidence>
<dbReference type="CDD" id="cd00130">
    <property type="entry name" value="PAS"/>
    <property type="match status" value="2"/>
</dbReference>
<evidence type="ECO:0000256" key="7">
    <source>
        <dbReference type="ARBA" id="ARBA00022679"/>
    </source>
</evidence>
<dbReference type="SMART" id="SM00387">
    <property type="entry name" value="HATPase_c"/>
    <property type="match status" value="2"/>
</dbReference>
<dbReference type="InterPro" id="IPR004358">
    <property type="entry name" value="Sig_transdc_His_kin-like_C"/>
</dbReference>
<evidence type="ECO:0000313" key="19">
    <source>
        <dbReference type="Proteomes" id="UP000199729"/>
    </source>
</evidence>
<evidence type="ECO:0000256" key="8">
    <source>
        <dbReference type="ARBA" id="ARBA00022741"/>
    </source>
</evidence>
<feature type="domain" description="Response regulatory" evidence="15">
    <location>
        <begin position="455"/>
        <end position="570"/>
    </location>
</feature>
<dbReference type="CDD" id="cd00082">
    <property type="entry name" value="HisKA"/>
    <property type="match status" value="2"/>
</dbReference>
<dbReference type="SMART" id="SM00086">
    <property type="entry name" value="PAC"/>
    <property type="match status" value="2"/>
</dbReference>
<dbReference type="InterPro" id="IPR036097">
    <property type="entry name" value="HisK_dim/P_sf"/>
</dbReference>
<dbReference type="EC" id="2.7.13.3" evidence="4"/>
<accession>A0A221KIF1</accession>
<dbReference type="SMART" id="SM00091">
    <property type="entry name" value="PAS"/>
    <property type="match status" value="2"/>
</dbReference>
<keyword evidence="8" id="KW-0547">Nucleotide-binding</keyword>
<evidence type="ECO:0000256" key="5">
    <source>
        <dbReference type="ARBA" id="ARBA00022490"/>
    </source>
</evidence>
<evidence type="ECO:0000256" key="12">
    <source>
        <dbReference type="PROSITE-ProRule" id="PRU00169"/>
    </source>
</evidence>
<evidence type="ECO:0000259" key="15">
    <source>
        <dbReference type="PROSITE" id="PS50110"/>
    </source>
</evidence>
<dbReference type="Pfam" id="PF02518">
    <property type="entry name" value="HATPase_c"/>
    <property type="match status" value="2"/>
</dbReference>
<dbReference type="SUPFAM" id="SSF52172">
    <property type="entry name" value="CheY-like"/>
    <property type="match status" value="1"/>
</dbReference>
<dbReference type="InterPro" id="IPR003594">
    <property type="entry name" value="HATPase_dom"/>
</dbReference>
<organism evidence="18 19">
    <name type="scientific">Vitreoscilla filiformis</name>
    <dbReference type="NCBI Taxonomy" id="63"/>
    <lineage>
        <taxon>Bacteria</taxon>
        <taxon>Pseudomonadati</taxon>
        <taxon>Pseudomonadota</taxon>
        <taxon>Betaproteobacteria</taxon>
        <taxon>Neisseriales</taxon>
        <taxon>Neisseriaceae</taxon>
        <taxon>Vitreoscilla</taxon>
    </lineage>
</organism>
<keyword evidence="13" id="KW-0175">Coiled coil</keyword>
<name>A0A221KIF1_VITFI</name>
<feature type="domain" description="PAC" evidence="17">
    <location>
        <begin position="106"/>
        <end position="158"/>
    </location>
</feature>
<keyword evidence="10" id="KW-0067">ATP-binding</keyword>
<dbReference type="Pfam" id="PF00072">
    <property type="entry name" value="Response_reg"/>
    <property type="match status" value="1"/>
</dbReference>
<dbReference type="EMBL" id="CP022423">
    <property type="protein sequence ID" value="ASM78603.1"/>
    <property type="molecule type" value="Genomic_DNA"/>
</dbReference>
<dbReference type="Gene3D" id="3.30.565.10">
    <property type="entry name" value="Histidine kinase-like ATPase, C-terminal domain"/>
    <property type="match status" value="2"/>
</dbReference>
<dbReference type="PANTHER" id="PTHR43547">
    <property type="entry name" value="TWO-COMPONENT HISTIDINE KINASE"/>
    <property type="match status" value="1"/>
</dbReference>
<dbReference type="SUPFAM" id="SSF55785">
    <property type="entry name" value="PYP-like sensor domain (PAS domain)"/>
    <property type="match status" value="2"/>
</dbReference>
<evidence type="ECO:0000256" key="10">
    <source>
        <dbReference type="ARBA" id="ARBA00022840"/>
    </source>
</evidence>
<evidence type="ECO:0000256" key="4">
    <source>
        <dbReference type="ARBA" id="ARBA00012438"/>
    </source>
</evidence>
<dbReference type="InterPro" id="IPR036890">
    <property type="entry name" value="HATPase_C_sf"/>
</dbReference>
<dbReference type="Pfam" id="PF08448">
    <property type="entry name" value="PAS_4"/>
    <property type="match status" value="2"/>
</dbReference>
<feature type="domain" description="Histidine kinase" evidence="14">
    <location>
        <begin position="183"/>
        <end position="404"/>
    </location>
</feature>
<evidence type="ECO:0000259" key="16">
    <source>
        <dbReference type="PROSITE" id="PS50112"/>
    </source>
</evidence>
<keyword evidence="6 12" id="KW-0597">Phosphoprotein</keyword>
<dbReference type="PRINTS" id="PR00344">
    <property type="entry name" value="BCTRLSENSOR"/>
</dbReference>
<gene>
    <name evidence="18" type="ORF">VITFI_CDS2826</name>
</gene>
<dbReference type="GO" id="GO:0000155">
    <property type="term" value="F:phosphorelay sensor kinase activity"/>
    <property type="evidence" value="ECO:0007669"/>
    <property type="project" value="InterPro"/>
</dbReference>
<dbReference type="InterPro" id="IPR000700">
    <property type="entry name" value="PAS-assoc_C"/>
</dbReference>
<feature type="coiled-coil region" evidence="13">
    <location>
        <begin position="149"/>
        <end position="176"/>
    </location>
</feature>
<dbReference type="SMART" id="SM00448">
    <property type="entry name" value="REC"/>
    <property type="match status" value="1"/>
</dbReference>
<evidence type="ECO:0000256" key="2">
    <source>
        <dbReference type="ARBA" id="ARBA00004429"/>
    </source>
</evidence>
<keyword evidence="11" id="KW-0902">Two-component regulatory system</keyword>
<dbReference type="GO" id="GO:0005737">
    <property type="term" value="C:cytoplasm"/>
    <property type="evidence" value="ECO:0007669"/>
    <property type="project" value="UniProtKB-SubCell"/>
</dbReference>
<dbReference type="SMART" id="SM00388">
    <property type="entry name" value="HisKA"/>
    <property type="match status" value="2"/>
</dbReference>
<evidence type="ECO:0000256" key="3">
    <source>
        <dbReference type="ARBA" id="ARBA00004496"/>
    </source>
</evidence>
<sequence length="985" mass="107482">MSMRNPPPEMCRVGSVTLTVSDAPQTRREKLARIVLDAMYQFVGLLDAQGRTLEINRSALEGAGIALEDIQGQPFWEARWFQVSQDTVQWQRELVQRAAAGEFIRCDMEIYGQAAGDETIVVDFSLSPVRDDQGRVAFLLAEGRNITAKKQAEAEIARKNAELQALLDRVRQLDQLKSDLFANVSHELRTPLALILGPTEDLLATSHHLSDAQRHQLQVVQRNAATLLKHVNDLLDLARLDARKVGQVDLQPQRLDLAALVRDTAEQFHAVAPQRAVRYTVSAPGTLPAQIDADKFERILLNLLSNAFKFTPPGGRVLCALRRLEGGQALLTVQDSGPGVPPEQRLAVFERFRQLQHGTTRSHGGTGLGLAIAKEFTALHHGSISVSEAPGGGALFQVVLPLEVAAESVRDAAPDATRSPALAGTLAELTLDAPPPDTAAIATPANDAAPDERPTALVVEDNPDMRRFIAQALAGEFRVTAVEDGQRGLEQALATPPDLVLTDLMMPRLGGDQLLEQMRAHPSLADVPALVLSARDDEALRTRLLAEAAQDYLTKPFSAAELRARARNLATMKRARDVLRQALASRSEDLAQLTRRFVVSRRVLQESEYRWWAIYEHSPVGIALLDASGRIRTANPAFRQMVGYGPQEVRACSLQTLTPLEDRAATQARIERLLAGQVSEYHVQRRYQRQNGELVWANTSVALIPDDQPAEPLLLVVAEDITEHKRAEHALARTRHELAQVTRASTLGELAASIAHEVNQPLAAIVTNGHASLRWLDAAPPDETEARAAVQRIIRDANRAGEVITRIRRFLQRGEVAHSALALGAVLADVLALVRSEAQARQISLHLEVAEALPLVMADRVQIEQVLLNLVMNALEALGRADDAPSDAVQEVREVREVHLRALRHSPSCVRLEVADSGPGIAPAVRERLFDAFQTTKPDGMGMGLAISRSIVESHGGRLWVAPNVGAPGVTFSVTLPLHAESSCA</sequence>
<evidence type="ECO:0000256" key="1">
    <source>
        <dbReference type="ARBA" id="ARBA00000085"/>
    </source>
</evidence>
<feature type="domain" description="PAC" evidence="17">
    <location>
        <begin position="681"/>
        <end position="733"/>
    </location>
</feature>
<dbReference type="PROSITE" id="PS50112">
    <property type="entry name" value="PAS"/>
    <property type="match status" value="1"/>
</dbReference>
<dbReference type="Gene3D" id="3.40.50.2300">
    <property type="match status" value="1"/>
</dbReference>
<dbReference type="InterPro" id="IPR000014">
    <property type="entry name" value="PAS"/>
</dbReference>
<dbReference type="AlphaFoldDB" id="A0A221KIF1"/>
<evidence type="ECO:0000256" key="6">
    <source>
        <dbReference type="ARBA" id="ARBA00022553"/>
    </source>
</evidence>
<comment type="catalytic activity">
    <reaction evidence="1">
        <text>ATP + protein L-histidine = ADP + protein N-phospho-L-histidine.</text>
        <dbReference type="EC" id="2.7.13.3"/>
    </reaction>
</comment>
<evidence type="ECO:0000256" key="13">
    <source>
        <dbReference type="SAM" id="Coils"/>
    </source>
</evidence>
<dbReference type="Proteomes" id="UP000199729">
    <property type="component" value="Chromosome"/>
</dbReference>
<evidence type="ECO:0000313" key="18">
    <source>
        <dbReference type="EMBL" id="ASM78603.1"/>
    </source>
</evidence>
<dbReference type="FunFam" id="1.10.287.130:FF:000045">
    <property type="entry name" value="Two-component system sensor histidine kinase/response regulator"/>
    <property type="match status" value="1"/>
</dbReference>
<dbReference type="InterPro" id="IPR011006">
    <property type="entry name" value="CheY-like_superfamily"/>
</dbReference>
<feature type="modified residue" description="4-aspartylphosphate" evidence="12">
    <location>
        <position position="503"/>
    </location>
</feature>
<dbReference type="FunFam" id="3.30.565.10:FF:000006">
    <property type="entry name" value="Sensor histidine kinase WalK"/>
    <property type="match status" value="1"/>
</dbReference>
<dbReference type="Pfam" id="PF00512">
    <property type="entry name" value="HisKA"/>
    <property type="match status" value="2"/>
</dbReference>
<dbReference type="InterPro" id="IPR013656">
    <property type="entry name" value="PAS_4"/>
</dbReference>
<dbReference type="InterPro" id="IPR005467">
    <property type="entry name" value="His_kinase_dom"/>
</dbReference>
<evidence type="ECO:0000256" key="11">
    <source>
        <dbReference type="ARBA" id="ARBA00023012"/>
    </source>
</evidence>